<keyword evidence="3" id="KW-1185">Reference proteome</keyword>
<dbReference type="Proteomes" id="UP000240542">
    <property type="component" value="Unassembled WGS sequence"/>
</dbReference>
<evidence type="ECO:0000256" key="1">
    <source>
        <dbReference type="SAM" id="Phobius"/>
    </source>
</evidence>
<dbReference type="OrthoDB" id="3432160at2"/>
<feature type="transmembrane region" description="Helical" evidence="1">
    <location>
        <begin position="68"/>
        <end position="87"/>
    </location>
</feature>
<dbReference type="AlphaFoldDB" id="A0A2P8DGC4"/>
<feature type="transmembrane region" description="Helical" evidence="1">
    <location>
        <begin position="93"/>
        <end position="113"/>
    </location>
</feature>
<keyword evidence="1" id="KW-1133">Transmembrane helix</keyword>
<name>A0A2P8DGC4_9ACTN</name>
<comment type="caution">
    <text evidence="2">The sequence shown here is derived from an EMBL/GenBank/DDBJ whole genome shotgun (WGS) entry which is preliminary data.</text>
</comment>
<gene>
    <name evidence="2" type="ORF">CLV63_112157</name>
</gene>
<keyword evidence="1" id="KW-0812">Transmembrane</keyword>
<dbReference type="EMBL" id="PYGA01000012">
    <property type="protein sequence ID" value="PSK96274.1"/>
    <property type="molecule type" value="Genomic_DNA"/>
</dbReference>
<feature type="transmembrane region" description="Helical" evidence="1">
    <location>
        <begin position="42"/>
        <end position="61"/>
    </location>
</feature>
<evidence type="ECO:0000313" key="2">
    <source>
        <dbReference type="EMBL" id="PSK96274.1"/>
    </source>
</evidence>
<keyword evidence="1" id="KW-0472">Membrane</keyword>
<dbReference type="RefSeq" id="WP_106584230.1">
    <property type="nucleotide sequence ID" value="NZ_PYGA01000012.1"/>
</dbReference>
<evidence type="ECO:0000313" key="3">
    <source>
        <dbReference type="Proteomes" id="UP000240542"/>
    </source>
</evidence>
<accession>A0A2P8DGC4</accession>
<proteinExistence type="predicted"/>
<reference evidence="2 3" key="1">
    <citation type="submission" date="2018-03" db="EMBL/GenBank/DDBJ databases">
        <title>Genomic Encyclopedia of Archaeal and Bacterial Type Strains, Phase II (KMG-II): from individual species to whole genera.</title>
        <authorList>
            <person name="Goeker M."/>
        </authorList>
    </citation>
    <scope>NUCLEOTIDE SEQUENCE [LARGE SCALE GENOMIC DNA]</scope>
    <source>
        <strain evidence="2 3">DSM 45312</strain>
    </source>
</reference>
<organism evidence="2 3">
    <name type="scientific">Murinocardiopsis flavida</name>
    <dbReference type="NCBI Taxonomy" id="645275"/>
    <lineage>
        <taxon>Bacteria</taxon>
        <taxon>Bacillati</taxon>
        <taxon>Actinomycetota</taxon>
        <taxon>Actinomycetes</taxon>
        <taxon>Streptosporangiales</taxon>
        <taxon>Nocardiopsidaceae</taxon>
        <taxon>Murinocardiopsis</taxon>
    </lineage>
</organism>
<sequence length="119" mass="12727">MNPHRPLPRSLLAQRVLLWAVAVVLLLNVVAALGEGDAFALGYSLPYALLAAICVVAALRLPRAERWVRAAIVAVHVLMLLGEIGRFAQGDPLAVIGLVFPVVGLVLILRASARRFFAA</sequence>
<protein>
    <submittedName>
        <fullName evidence="2">Uncharacterized protein</fullName>
    </submittedName>
</protein>